<gene>
    <name evidence="2" type="ORF">GGR14_001629</name>
</gene>
<protein>
    <submittedName>
        <fullName evidence="2">Tetratricopeptide (TPR) repeat protein</fullName>
    </submittedName>
</protein>
<proteinExistence type="predicted"/>
<name>A0A7W6HW32_9BACT</name>
<dbReference type="EMBL" id="JACIES010000003">
    <property type="protein sequence ID" value="MBB4025845.1"/>
    <property type="molecule type" value="Genomic_DNA"/>
</dbReference>
<organism evidence="2 3">
    <name type="scientific">Butyricimonas faecihominis</name>
    <dbReference type="NCBI Taxonomy" id="1472416"/>
    <lineage>
        <taxon>Bacteria</taxon>
        <taxon>Pseudomonadati</taxon>
        <taxon>Bacteroidota</taxon>
        <taxon>Bacteroidia</taxon>
        <taxon>Bacteroidales</taxon>
        <taxon>Odoribacteraceae</taxon>
        <taxon>Butyricimonas</taxon>
    </lineage>
</organism>
<evidence type="ECO:0000313" key="3">
    <source>
        <dbReference type="Proteomes" id="UP000546007"/>
    </source>
</evidence>
<dbReference type="RefSeq" id="WP_229782921.1">
    <property type="nucleotide sequence ID" value="NZ_AP028155.1"/>
</dbReference>
<accession>A0A7W6HW32</accession>
<dbReference type="InterPro" id="IPR025357">
    <property type="entry name" value="DUF4261"/>
</dbReference>
<sequence>MEYPSVEALMEQIRDWAEEEDYDAIIEALPELKNPGQFYEAVLCLAYAYLNQGFYRDAEEWLREVEDQGRESGVWNYRMAVALMHQMRLEEALPYAERAVTVEADYPWGWLVYSKLLYGCQRTEEALEAAGRGLALMPGDEEFTSLIEDISNGLSFFEVTGVEEDDGKVENGEEKAGTFCGSVLLNSVSFDVDKVMADLKAEWGIEPSDKPGDMASDDTRADESTRVFYLGETLVAISLMPARVPDGEAEYYAETNYMWPEAVETTKTHKAHVLVAVLAHGLTPVEAGKLHVKVIATCLRQPNAIGVYVSGTVFQPEFYIEVANMMKEDEENLPVLAWVYFGLYQSEVGNNVYTYGMTAFGKEEIEILGSKHSLTELQGFMLEIAYYVIGSDVTLRDGETLGGSEEQKLPITRSKGVAVEGMTLKIEY</sequence>
<evidence type="ECO:0000259" key="1">
    <source>
        <dbReference type="Pfam" id="PF14080"/>
    </source>
</evidence>
<dbReference type="Pfam" id="PF14080">
    <property type="entry name" value="DUF4261"/>
    <property type="match status" value="1"/>
</dbReference>
<evidence type="ECO:0000313" key="2">
    <source>
        <dbReference type="EMBL" id="MBB4025845.1"/>
    </source>
</evidence>
<dbReference type="AlphaFoldDB" id="A0A7W6HW32"/>
<comment type="caution">
    <text evidence="2">The sequence shown here is derived from an EMBL/GenBank/DDBJ whole genome shotgun (WGS) entry which is preliminary data.</text>
</comment>
<dbReference type="GeneID" id="93100361"/>
<feature type="domain" description="DUF4261" evidence="1">
    <location>
        <begin position="353"/>
        <end position="427"/>
    </location>
</feature>
<dbReference type="InterPro" id="IPR011990">
    <property type="entry name" value="TPR-like_helical_dom_sf"/>
</dbReference>
<dbReference type="Gene3D" id="1.25.40.10">
    <property type="entry name" value="Tetratricopeptide repeat domain"/>
    <property type="match status" value="1"/>
</dbReference>
<dbReference type="Proteomes" id="UP000546007">
    <property type="component" value="Unassembled WGS sequence"/>
</dbReference>
<reference evidence="2 3" key="1">
    <citation type="submission" date="2020-08" db="EMBL/GenBank/DDBJ databases">
        <title>Genomic Encyclopedia of Type Strains, Phase IV (KMG-IV): sequencing the most valuable type-strain genomes for metagenomic binning, comparative biology and taxonomic classification.</title>
        <authorList>
            <person name="Goeker M."/>
        </authorList>
    </citation>
    <scope>NUCLEOTIDE SEQUENCE [LARGE SCALE GENOMIC DNA]</scope>
    <source>
        <strain evidence="2 3">DSM 105721</strain>
    </source>
</reference>
<dbReference type="SUPFAM" id="SSF48452">
    <property type="entry name" value="TPR-like"/>
    <property type="match status" value="1"/>
</dbReference>
<keyword evidence="3" id="KW-1185">Reference proteome</keyword>